<keyword evidence="5" id="KW-0378">Hydrolase</keyword>
<gene>
    <name evidence="5" type="ORF">SEMRO_169_G075040.1</name>
</gene>
<organism evidence="5 6">
    <name type="scientific">Seminavis robusta</name>
    <dbReference type="NCBI Taxonomy" id="568900"/>
    <lineage>
        <taxon>Eukaryota</taxon>
        <taxon>Sar</taxon>
        <taxon>Stramenopiles</taxon>
        <taxon>Ochrophyta</taxon>
        <taxon>Bacillariophyta</taxon>
        <taxon>Bacillariophyceae</taxon>
        <taxon>Bacillariophycidae</taxon>
        <taxon>Naviculales</taxon>
        <taxon>Naviculaceae</taxon>
        <taxon>Seminavis</taxon>
    </lineage>
</organism>
<keyword evidence="3" id="KW-0812">Transmembrane</keyword>
<accession>A0A9N8H8T6</accession>
<sequence>MRKHPHHTNRLDPFIFVAFRTAEPMGRSIIHLFPSLRAINVFIALQLAVAFVAVSQAFQVSSFGVRSPAHGLLSVRRPAFVLAPKPFYAKKEDDGEEEEDNSEEEDDENEFVVLPEGMEDALTEEDLQGLTVPQLKQQLRLRGLKVGGRKGELIERLLTSSVRSSSTPTPPIKEEEAEETKAQKFARDKGKEFVDVSEYLDEEDQGKSVKAWNEKKVIDAEFERDDNSKESSSPEVWGSEARIVDDYEGRQVVVDCLSRTVVQFLGSNQSYVDAFVVASRDALKPFLAGGGGTQQQENKNITVNSAEERLREIQTKREKASRVPVRFDYEGPDEGDEQGKYANILDRDFSDWGKYTAAGAQMSATEVQGVLLLSDVYGLSEDTKTLAEKIAFECQPVVVMVPDLFRGHPWKEESSTPGNYAQGQTYEDWRATHSDLRVSVDIRAAAACLRERYGVSSVVVWGTCYGGGRALEAAAGYRPDDQIHDVDGSVGPPLVKPMATVAWYPTRYAASALFGRHRTVGNNQHSDEETFAVMGVFAGNDVIPGATPEDAATLKALLEEDDRIKDSLIKVFPGQEHGFAHIGLAARANMDKDTAFERFVDDEFGGAGHVSMEDGEASVACLLSTAFMETYARVFLPTTGVPIQEDEDEQWNVNIEMKSLDGANSRDVRKEIAESMASFVSEEKLERPGIDPDDVEGQEKLKEVLRKAESNAGADLELF</sequence>
<dbReference type="OrthoDB" id="40634at2759"/>
<name>A0A9N8H8T6_9STRA</name>
<dbReference type="PANTHER" id="PTHR17630:SF44">
    <property type="entry name" value="PROTEIN AIM2"/>
    <property type="match status" value="1"/>
</dbReference>
<reference evidence="5" key="1">
    <citation type="submission" date="2020-06" db="EMBL/GenBank/DDBJ databases">
        <authorList>
            <consortium name="Plant Systems Biology data submission"/>
        </authorList>
    </citation>
    <scope>NUCLEOTIDE SEQUENCE</scope>
    <source>
        <strain evidence="5">D6</strain>
    </source>
</reference>
<comment type="caution">
    <text evidence="5">The sequence shown here is derived from an EMBL/GenBank/DDBJ whole genome shotgun (WGS) entry which is preliminary data.</text>
</comment>
<keyword evidence="3" id="KW-0472">Membrane</keyword>
<feature type="coiled-coil region" evidence="1">
    <location>
        <begin position="296"/>
        <end position="323"/>
    </location>
</feature>
<feature type="domain" description="SAP" evidence="4">
    <location>
        <begin position="127"/>
        <end position="161"/>
    </location>
</feature>
<dbReference type="GO" id="GO:0016787">
    <property type="term" value="F:hydrolase activity"/>
    <property type="evidence" value="ECO:0007669"/>
    <property type="project" value="UniProtKB-KW"/>
</dbReference>
<dbReference type="InterPro" id="IPR002925">
    <property type="entry name" value="Dienelactn_hydro"/>
</dbReference>
<feature type="transmembrane region" description="Helical" evidence="3">
    <location>
        <begin position="38"/>
        <end position="58"/>
    </location>
</feature>
<keyword evidence="1" id="KW-0175">Coiled coil</keyword>
<dbReference type="Gene3D" id="3.40.50.1820">
    <property type="entry name" value="alpha/beta hydrolase"/>
    <property type="match status" value="1"/>
</dbReference>
<feature type="region of interest" description="Disordered" evidence="2">
    <location>
        <begin position="90"/>
        <end position="110"/>
    </location>
</feature>
<dbReference type="SMART" id="SM00513">
    <property type="entry name" value="SAP"/>
    <property type="match status" value="1"/>
</dbReference>
<dbReference type="Pfam" id="PF02037">
    <property type="entry name" value="SAP"/>
    <property type="match status" value="1"/>
</dbReference>
<protein>
    <submittedName>
        <fullName evidence="5">Dienelactone hydrolase family</fullName>
    </submittedName>
</protein>
<evidence type="ECO:0000256" key="1">
    <source>
        <dbReference type="SAM" id="Coils"/>
    </source>
</evidence>
<evidence type="ECO:0000313" key="5">
    <source>
        <dbReference type="EMBL" id="CAB9503545.1"/>
    </source>
</evidence>
<evidence type="ECO:0000256" key="3">
    <source>
        <dbReference type="SAM" id="Phobius"/>
    </source>
</evidence>
<dbReference type="Pfam" id="PF01738">
    <property type="entry name" value="DLH"/>
    <property type="match status" value="1"/>
</dbReference>
<dbReference type="Gene3D" id="1.10.720.30">
    <property type="entry name" value="SAP domain"/>
    <property type="match status" value="1"/>
</dbReference>
<evidence type="ECO:0000256" key="2">
    <source>
        <dbReference type="SAM" id="MobiDB-lite"/>
    </source>
</evidence>
<keyword evidence="3" id="KW-1133">Transmembrane helix</keyword>
<proteinExistence type="predicted"/>
<dbReference type="PROSITE" id="PS50800">
    <property type="entry name" value="SAP"/>
    <property type="match status" value="1"/>
</dbReference>
<dbReference type="SUPFAM" id="SSF68906">
    <property type="entry name" value="SAP domain"/>
    <property type="match status" value="1"/>
</dbReference>
<feature type="compositionally biased region" description="Acidic residues" evidence="2">
    <location>
        <begin position="94"/>
        <end position="110"/>
    </location>
</feature>
<dbReference type="EMBL" id="CAICTM010000168">
    <property type="protein sequence ID" value="CAB9503545.1"/>
    <property type="molecule type" value="Genomic_DNA"/>
</dbReference>
<dbReference type="SUPFAM" id="SSF53474">
    <property type="entry name" value="alpha/beta-Hydrolases"/>
    <property type="match status" value="1"/>
</dbReference>
<evidence type="ECO:0000259" key="4">
    <source>
        <dbReference type="PROSITE" id="PS50800"/>
    </source>
</evidence>
<dbReference type="AlphaFoldDB" id="A0A9N8H8T6"/>
<dbReference type="InterPro" id="IPR029058">
    <property type="entry name" value="AB_hydrolase_fold"/>
</dbReference>
<dbReference type="InterPro" id="IPR036361">
    <property type="entry name" value="SAP_dom_sf"/>
</dbReference>
<dbReference type="Proteomes" id="UP001153069">
    <property type="component" value="Unassembled WGS sequence"/>
</dbReference>
<keyword evidence="6" id="KW-1185">Reference proteome</keyword>
<evidence type="ECO:0000313" key="6">
    <source>
        <dbReference type="Proteomes" id="UP001153069"/>
    </source>
</evidence>
<dbReference type="InterPro" id="IPR003034">
    <property type="entry name" value="SAP_dom"/>
</dbReference>
<dbReference type="PANTHER" id="PTHR17630">
    <property type="entry name" value="DIENELACTONE HYDROLASE"/>
    <property type="match status" value="1"/>
</dbReference>